<evidence type="ECO:0000259" key="1">
    <source>
        <dbReference type="Pfam" id="PF16787"/>
    </source>
</evidence>
<dbReference type="InterPro" id="IPR038279">
    <property type="entry name" value="Ndc10_dom2_sf"/>
</dbReference>
<gene>
    <name evidence="2" type="ORF">A4X03_0g7224</name>
</gene>
<comment type="caution">
    <text evidence="2">The sequence shown here is derived from an EMBL/GenBank/DDBJ whole genome shotgun (WGS) entry which is preliminary data.</text>
</comment>
<dbReference type="GO" id="GO:0003677">
    <property type="term" value="F:DNA binding"/>
    <property type="evidence" value="ECO:0007669"/>
    <property type="project" value="InterPro"/>
</dbReference>
<dbReference type="InterPro" id="IPR031872">
    <property type="entry name" value="NDC10_II"/>
</dbReference>
<name>A0A8T8SSE3_9BASI</name>
<dbReference type="Pfam" id="PF16787">
    <property type="entry name" value="NDC10_II"/>
    <property type="match status" value="1"/>
</dbReference>
<reference evidence="2" key="1">
    <citation type="submission" date="2016-04" db="EMBL/GenBank/DDBJ databases">
        <authorList>
            <person name="Nguyen H.D."/>
            <person name="Kesanakurti P."/>
            <person name="Cullis J."/>
            <person name="Levesque C.A."/>
            <person name="Hambleton S."/>
        </authorList>
    </citation>
    <scope>NUCLEOTIDE SEQUENCE</scope>
    <source>
        <strain evidence="2">DAOMC 238032</strain>
    </source>
</reference>
<feature type="non-terminal residue" evidence="2">
    <location>
        <position position="383"/>
    </location>
</feature>
<organism evidence="2 3">
    <name type="scientific">Tilletia caries</name>
    <name type="common">wheat bunt fungus</name>
    <dbReference type="NCBI Taxonomy" id="13290"/>
    <lineage>
        <taxon>Eukaryota</taxon>
        <taxon>Fungi</taxon>
        <taxon>Dikarya</taxon>
        <taxon>Basidiomycota</taxon>
        <taxon>Ustilaginomycotina</taxon>
        <taxon>Exobasidiomycetes</taxon>
        <taxon>Tilletiales</taxon>
        <taxon>Tilletiaceae</taxon>
        <taxon>Tilletia</taxon>
    </lineage>
</organism>
<evidence type="ECO:0000313" key="2">
    <source>
        <dbReference type="EMBL" id="KAE8246721.1"/>
    </source>
</evidence>
<dbReference type="Proteomes" id="UP000077671">
    <property type="component" value="Unassembled WGS sequence"/>
</dbReference>
<evidence type="ECO:0000313" key="3">
    <source>
        <dbReference type="Proteomes" id="UP000077671"/>
    </source>
</evidence>
<sequence length="383" mass="42035">MSSASPFPDLTYNRTWYDIHLLRDKDGASEPISYDTYKNPVTKAFKALGLTGCKKVTHAARGLGAREAELLEVSSAEIERLGGWKASDAMTQYYLTHLPIRAPRAMSGFNPNGGTYFLARDTLEPPLALQKQIFSQIEHWQARVDNKKISTSGGAEKFLSILCLLRRVILQDAPGLHAINRAHPVLQDPFFRSTSFAACAKQQKVYLDQHQQPAELSLQQVVPTISDKLKKIAQQQSVIQQQLSSIQEEKSATEESSRRRDEAIMFEVQRHNATILKLQAAPASAFMSSSTPNTTSDIQAPNSSLAVVPSHLLPSSHSALLPPPPFTSTSNPFRSAAAAAMEYDAAAVNLAESTTYELGTPVNTVRLSPELTRSWGFADSVLL</sequence>
<dbReference type="SUPFAM" id="SSF56349">
    <property type="entry name" value="DNA breaking-rejoining enzymes"/>
    <property type="match status" value="1"/>
</dbReference>
<protein>
    <recommendedName>
        <fullName evidence="1">Ndc10 domain-containing protein</fullName>
    </recommendedName>
</protein>
<reference evidence="2" key="2">
    <citation type="journal article" date="2019" name="IMA Fungus">
        <title>Genome sequencing and comparison of five Tilletia species to identify candidate genes for the detection of regulated species infecting wheat.</title>
        <authorList>
            <person name="Nguyen H.D.T."/>
            <person name="Sultana T."/>
            <person name="Kesanakurti P."/>
            <person name="Hambleton S."/>
        </authorList>
    </citation>
    <scope>NUCLEOTIDE SEQUENCE</scope>
    <source>
        <strain evidence="2">DAOMC 238032</strain>
    </source>
</reference>
<dbReference type="EMBL" id="LWDD02001627">
    <property type="protein sequence ID" value="KAE8246721.1"/>
    <property type="molecule type" value="Genomic_DNA"/>
</dbReference>
<dbReference type="Gene3D" id="1.10.443.20">
    <property type="entry name" value="Centromere DNA-binding protein complex CBF3 subunit, domain 2"/>
    <property type="match status" value="1"/>
</dbReference>
<dbReference type="InterPro" id="IPR011010">
    <property type="entry name" value="DNA_brk_join_enz"/>
</dbReference>
<accession>A0A8T8SSE3</accession>
<dbReference type="AlphaFoldDB" id="A0A8T8SSE3"/>
<feature type="domain" description="Ndc10" evidence="1">
    <location>
        <begin position="6"/>
        <end position="196"/>
    </location>
</feature>
<proteinExistence type="predicted"/>